<dbReference type="PROSITE" id="PS50885">
    <property type="entry name" value="HAMP"/>
    <property type="match status" value="1"/>
</dbReference>
<dbReference type="SMART" id="SM00388">
    <property type="entry name" value="HisKA"/>
    <property type="match status" value="1"/>
</dbReference>
<feature type="region of interest" description="Disordered" evidence="11">
    <location>
        <begin position="1"/>
        <end position="26"/>
    </location>
</feature>
<dbReference type="GO" id="GO:0016301">
    <property type="term" value="F:kinase activity"/>
    <property type="evidence" value="ECO:0007669"/>
    <property type="project" value="UniProtKB-KW"/>
</dbReference>
<keyword evidence="16" id="KW-1185">Reference proteome</keyword>
<dbReference type="InterPro" id="IPR003660">
    <property type="entry name" value="HAMP_dom"/>
</dbReference>
<dbReference type="InterPro" id="IPR003594">
    <property type="entry name" value="HATPase_dom"/>
</dbReference>
<dbReference type="PANTHER" id="PTHR45436:SF5">
    <property type="entry name" value="SENSOR HISTIDINE KINASE TRCS"/>
    <property type="match status" value="1"/>
</dbReference>
<evidence type="ECO:0000256" key="5">
    <source>
        <dbReference type="ARBA" id="ARBA00022679"/>
    </source>
</evidence>
<dbReference type="Gene3D" id="3.30.565.10">
    <property type="entry name" value="Histidine kinase-like ATPase, C-terminal domain"/>
    <property type="match status" value="1"/>
</dbReference>
<dbReference type="Proteomes" id="UP001597192">
    <property type="component" value="Unassembled WGS sequence"/>
</dbReference>
<evidence type="ECO:0000256" key="2">
    <source>
        <dbReference type="ARBA" id="ARBA00004370"/>
    </source>
</evidence>
<protein>
    <recommendedName>
        <fullName evidence="3">histidine kinase</fullName>
        <ecNumber evidence="3">2.7.13.3</ecNumber>
    </recommendedName>
</protein>
<reference evidence="16" key="1">
    <citation type="journal article" date="2019" name="Int. J. Syst. Evol. Microbiol.">
        <title>The Global Catalogue of Microorganisms (GCM) 10K type strain sequencing project: providing services to taxonomists for standard genome sequencing and annotation.</title>
        <authorList>
            <consortium name="The Broad Institute Genomics Platform"/>
            <consortium name="The Broad Institute Genome Sequencing Center for Infectious Disease"/>
            <person name="Wu L."/>
            <person name="Ma J."/>
        </authorList>
    </citation>
    <scope>NUCLEOTIDE SEQUENCE [LARGE SCALE GENOMIC DNA]</scope>
    <source>
        <strain evidence="16">CCM 8947</strain>
    </source>
</reference>
<sequence>MSQAPEKRAAEATASPHKPRRKRQRTSASRMTWTYIWLLAVIMVVTSFATIGLVGYHLIRSKRDDSILMMSTLKSATSTNEPDWQKWHNSTPANTRRAFVKVTMTDDAGEETYFSRGTQHFLKNDLDEWPLSSHVQYEPDQGLYYHSEATERRGTVTIHYQIWQSLNPMVNLLRLLVTTILGITLIGLVLGIWLIGLLARRLNQPLVQLTEAANSIDSAKDVTYHETLPVPDNPVEVHALSIEFNRLLNSLNRQVIRDHQFVSDASHELRTPLTAIRGHLSLIRRHGEAHPELVPQSLEVIDTESLRMQHLIESLLQLSRMDHATLTLALFDVTRLMQGLVVAQPPAGQRVTFQGDPGVIAYANADTVEQIVSALISNARKYSPEDSTIEVLLQESGQHVFITVTDTGEGVPEAEKKRIFDRFYRVDAARSKEVAGTGLGLAIANRMTALNHGQLTVSDNQPRGSRFTLTLPAGKPLSEKNSDNI</sequence>
<evidence type="ECO:0000256" key="10">
    <source>
        <dbReference type="ARBA" id="ARBA00023136"/>
    </source>
</evidence>
<evidence type="ECO:0000256" key="6">
    <source>
        <dbReference type="ARBA" id="ARBA00022692"/>
    </source>
</evidence>
<dbReference type="SUPFAM" id="SSF47384">
    <property type="entry name" value="Homodimeric domain of signal transducing histidine kinase"/>
    <property type="match status" value="1"/>
</dbReference>
<dbReference type="PANTHER" id="PTHR45436">
    <property type="entry name" value="SENSOR HISTIDINE KINASE YKOH"/>
    <property type="match status" value="1"/>
</dbReference>
<dbReference type="Gene3D" id="1.10.287.130">
    <property type="match status" value="1"/>
</dbReference>
<feature type="compositionally biased region" description="Basic and acidic residues" evidence="11">
    <location>
        <begin position="1"/>
        <end position="10"/>
    </location>
</feature>
<dbReference type="PRINTS" id="PR00344">
    <property type="entry name" value="BCTRLSENSOR"/>
</dbReference>
<evidence type="ECO:0000256" key="9">
    <source>
        <dbReference type="ARBA" id="ARBA00023012"/>
    </source>
</evidence>
<feature type="domain" description="Histidine kinase" evidence="13">
    <location>
        <begin position="264"/>
        <end position="475"/>
    </location>
</feature>
<dbReference type="EC" id="2.7.13.3" evidence="3"/>
<evidence type="ECO:0000256" key="12">
    <source>
        <dbReference type="SAM" id="Phobius"/>
    </source>
</evidence>
<keyword evidence="6 12" id="KW-0812">Transmembrane</keyword>
<dbReference type="Gene3D" id="6.10.340.10">
    <property type="match status" value="1"/>
</dbReference>
<dbReference type="InterPro" id="IPR004358">
    <property type="entry name" value="Sig_transdc_His_kin-like_C"/>
</dbReference>
<evidence type="ECO:0000256" key="8">
    <source>
        <dbReference type="ARBA" id="ARBA00022989"/>
    </source>
</evidence>
<organism evidence="15 16">
    <name type="scientific">Lacticaseibacillus yichunensis</name>
    <dbReference type="NCBI Taxonomy" id="2486015"/>
    <lineage>
        <taxon>Bacteria</taxon>
        <taxon>Bacillati</taxon>
        <taxon>Bacillota</taxon>
        <taxon>Bacilli</taxon>
        <taxon>Lactobacillales</taxon>
        <taxon>Lactobacillaceae</taxon>
        <taxon>Lacticaseibacillus</taxon>
    </lineage>
</organism>
<dbReference type="SUPFAM" id="SSF55874">
    <property type="entry name" value="ATPase domain of HSP90 chaperone/DNA topoisomerase II/histidine kinase"/>
    <property type="match status" value="1"/>
</dbReference>
<keyword evidence="5" id="KW-0808">Transferase</keyword>
<dbReference type="RefSeq" id="WP_125696328.1">
    <property type="nucleotide sequence ID" value="NZ_JBHTOG010000022.1"/>
</dbReference>
<dbReference type="Pfam" id="PF00512">
    <property type="entry name" value="HisKA"/>
    <property type="match status" value="1"/>
</dbReference>
<proteinExistence type="predicted"/>
<dbReference type="CDD" id="cd00082">
    <property type="entry name" value="HisKA"/>
    <property type="match status" value="1"/>
</dbReference>
<dbReference type="Pfam" id="PF02518">
    <property type="entry name" value="HATPase_c"/>
    <property type="match status" value="1"/>
</dbReference>
<keyword evidence="4" id="KW-0597">Phosphoprotein</keyword>
<evidence type="ECO:0000313" key="16">
    <source>
        <dbReference type="Proteomes" id="UP001597192"/>
    </source>
</evidence>
<keyword evidence="7 15" id="KW-0418">Kinase</keyword>
<keyword evidence="9" id="KW-0902">Two-component regulatory system</keyword>
<evidence type="ECO:0000259" key="14">
    <source>
        <dbReference type="PROSITE" id="PS50885"/>
    </source>
</evidence>
<feature type="domain" description="HAMP" evidence="14">
    <location>
        <begin position="200"/>
        <end position="256"/>
    </location>
</feature>
<dbReference type="Pfam" id="PF00672">
    <property type="entry name" value="HAMP"/>
    <property type="match status" value="1"/>
</dbReference>
<keyword evidence="8 12" id="KW-1133">Transmembrane helix</keyword>
<name>A0ABW4CPZ8_9LACO</name>
<dbReference type="EMBL" id="JBHTOG010000022">
    <property type="protein sequence ID" value="MFD1432098.1"/>
    <property type="molecule type" value="Genomic_DNA"/>
</dbReference>
<evidence type="ECO:0000313" key="15">
    <source>
        <dbReference type="EMBL" id="MFD1432098.1"/>
    </source>
</evidence>
<keyword evidence="10 12" id="KW-0472">Membrane</keyword>
<dbReference type="PROSITE" id="PS50109">
    <property type="entry name" value="HIS_KIN"/>
    <property type="match status" value="1"/>
</dbReference>
<evidence type="ECO:0000256" key="3">
    <source>
        <dbReference type="ARBA" id="ARBA00012438"/>
    </source>
</evidence>
<accession>A0ABW4CPZ8</accession>
<gene>
    <name evidence="15" type="ORF">ACFQ47_05305</name>
</gene>
<feature type="transmembrane region" description="Helical" evidence="12">
    <location>
        <begin position="35"/>
        <end position="59"/>
    </location>
</feature>
<feature type="region of interest" description="Disordered" evidence="11">
    <location>
        <begin position="458"/>
        <end position="485"/>
    </location>
</feature>
<evidence type="ECO:0000256" key="4">
    <source>
        <dbReference type="ARBA" id="ARBA00022553"/>
    </source>
</evidence>
<comment type="subcellular location">
    <subcellularLocation>
        <location evidence="2">Membrane</location>
    </subcellularLocation>
</comment>
<evidence type="ECO:0000256" key="11">
    <source>
        <dbReference type="SAM" id="MobiDB-lite"/>
    </source>
</evidence>
<evidence type="ECO:0000259" key="13">
    <source>
        <dbReference type="PROSITE" id="PS50109"/>
    </source>
</evidence>
<comment type="caution">
    <text evidence="15">The sequence shown here is derived from an EMBL/GenBank/DDBJ whole genome shotgun (WGS) entry which is preliminary data.</text>
</comment>
<dbReference type="InterPro" id="IPR036890">
    <property type="entry name" value="HATPase_C_sf"/>
</dbReference>
<dbReference type="InterPro" id="IPR003661">
    <property type="entry name" value="HisK_dim/P_dom"/>
</dbReference>
<dbReference type="InterPro" id="IPR036097">
    <property type="entry name" value="HisK_dim/P_sf"/>
</dbReference>
<evidence type="ECO:0000256" key="1">
    <source>
        <dbReference type="ARBA" id="ARBA00000085"/>
    </source>
</evidence>
<dbReference type="SMART" id="SM00387">
    <property type="entry name" value="HATPase_c"/>
    <property type="match status" value="1"/>
</dbReference>
<dbReference type="InterPro" id="IPR005467">
    <property type="entry name" value="His_kinase_dom"/>
</dbReference>
<feature type="transmembrane region" description="Helical" evidence="12">
    <location>
        <begin position="175"/>
        <end position="199"/>
    </location>
</feature>
<comment type="catalytic activity">
    <reaction evidence="1">
        <text>ATP + protein L-histidine = ADP + protein N-phospho-L-histidine.</text>
        <dbReference type="EC" id="2.7.13.3"/>
    </reaction>
</comment>
<dbReference type="InterPro" id="IPR050428">
    <property type="entry name" value="TCS_sensor_his_kinase"/>
</dbReference>
<evidence type="ECO:0000256" key="7">
    <source>
        <dbReference type="ARBA" id="ARBA00022777"/>
    </source>
</evidence>